<organism evidence="3">
    <name type="scientific">Soboliphyme baturini</name>
    <dbReference type="NCBI Taxonomy" id="241478"/>
    <lineage>
        <taxon>Eukaryota</taxon>
        <taxon>Metazoa</taxon>
        <taxon>Ecdysozoa</taxon>
        <taxon>Nematoda</taxon>
        <taxon>Enoplea</taxon>
        <taxon>Dorylaimia</taxon>
        <taxon>Dioctophymatida</taxon>
        <taxon>Dioctophymatoidea</taxon>
        <taxon>Soboliphymatidae</taxon>
        <taxon>Soboliphyme</taxon>
    </lineage>
</organism>
<gene>
    <name evidence="1" type="ORF">SBAD_LOCUS3575</name>
</gene>
<sequence>MQETTAGVGDGGPVPLMTQMLPVCCNVVRGRLQAGRLSHRCRPVSRIGCSKGSESDNRLTMSLSTDDNRTGDIKRRCGATERLC</sequence>
<evidence type="ECO:0000313" key="1">
    <source>
        <dbReference type="EMBL" id="VDP01634.1"/>
    </source>
</evidence>
<dbReference type="EMBL" id="UZAM01007824">
    <property type="protein sequence ID" value="VDP01634.1"/>
    <property type="molecule type" value="Genomic_DNA"/>
</dbReference>
<accession>A0A183IIX9</accession>
<reference evidence="3" key="1">
    <citation type="submission" date="2016-06" db="UniProtKB">
        <authorList>
            <consortium name="WormBaseParasite"/>
        </authorList>
    </citation>
    <scope>IDENTIFICATION</scope>
</reference>
<keyword evidence="2" id="KW-1185">Reference proteome</keyword>
<dbReference type="AlphaFoldDB" id="A0A183IIX9"/>
<dbReference type="Proteomes" id="UP000270296">
    <property type="component" value="Unassembled WGS sequence"/>
</dbReference>
<proteinExistence type="predicted"/>
<reference evidence="1 2" key="2">
    <citation type="submission" date="2018-11" db="EMBL/GenBank/DDBJ databases">
        <authorList>
            <consortium name="Pathogen Informatics"/>
        </authorList>
    </citation>
    <scope>NUCLEOTIDE SEQUENCE [LARGE SCALE GENOMIC DNA]</scope>
</reference>
<evidence type="ECO:0000313" key="3">
    <source>
        <dbReference type="WBParaSite" id="SBAD_0000373901-mRNA-1"/>
    </source>
</evidence>
<name>A0A183IIX9_9BILA</name>
<dbReference type="WBParaSite" id="SBAD_0000373901-mRNA-1">
    <property type="protein sequence ID" value="SBAD_0000373901-mRNA-1"/>
    <property type="gene ID" value="SBAD_0000373901"/>
</dbReference>
<evidence type="ECO:0000313" key="2">
    <source>
        <dbReference type="Proteomes" id="UP000270296"/>
    </source>
</evidence>
<protein>
    <submittedName>
        <fullName evidence="3">Secreted protein</fullName>
    </submittedName>
</protein>